<gene>
    <name evidence="6" type="ORF">M011DRAFT_464969</name>
</gene>
<dbReference type="InterPro" id="IPR010497">
    <property type="entry name" value="Epoxide_hydro_N"/>
</dbReference>
<feature type="active site" description="Proton donor" evidence="4">
    <location>
        <position position="374"/>
    </location>
</feature>
<protein>
    <submittedName>
        <fullName evidence="6">Alpha/beta-hydrolase</fullName>
    </submittedName>
</protein>
<evidence type="ECO:0000259" key="5">
    <source>
        <dbReference type="Pfam" id="PF06441"/>
    </source>
</evidence>
<dbReference type="InterPro" id="IPR000639">
    <property type="entry name" value="Epox_hydrolase-like"/>
</dbReference>
<organism evidence="6 7">
    <name type="scientific">Sporormia fimetaria CBS 119925</name>
    <dbReference type="NCBI Taxonomy" id="1340428"/>
    <lineage>
        <taxon>Eukaryota</taxon>
        <taxon>Fungi</taxon>
        <taxon>Dikarya</taxon>
        <taxon>Ascomycota</taxon>
        <taxon>Pezizomycotina</taxon>
        <taxon>Dothideomycetes</taxon>
        <taxon>Pleosporomycetidae</taxon>
        <taxon>Pleosporales</taxon>
        <taxon>Sporormiaceae</taxon>
        <taxon>Sporormia</taxon>
    </lineage>
</organism>
<evidence type="ECO:0000256" key="3">
    <source>
        <dbReference type="ARBA" id="ARBA00022801"/>
    </source>
</evidence>
<evidence type="ECO:0000313" key="7">
    <source>
        <dbReference type="Proteomes" id="UP000799440"/>
    </source>
</evidence>
<evidence type="ECO:0000256" key="1">
    <source>
        <dbReference type="ARBA" id="ARBA00010088"/>
    </source>
</evidence>
<dbReference type="GO" id="GO:0097176">
    <property type="term" value="P:epoxide metabolic process"/>
    <property type="evidence" value="ECO:0007669"/>
    <property type="project" value="TreeGrafter"/>
</dbReference>
<keyword evidence="7" id="KW-1185">Reference proteome</keyword>
<feature type="domain" description="Epoxide hydrolase N-terminal" evidence="5">
    <location>
        <begin position="4"/>
        <end position="114"/>
    </location>
</feature>
<dbReference type="Pfam" id="PF06441">
    <property type="entry name" value="EHN"/>
    <property type="match status" value="1"/>
</dbReference>
<proteinExistence type="inferred from homology"/>
<evidence type="ECO:0000256" key="2">
    <source>
        <dbReference type="ARBA" id="ARBA00022797"/>
    </source>
</evidence>
<dbReference type="EMBL" id="MU006564">
    <property type="protein sequence ID" value="KAF2750196.1"/>
    <property type="molecule type" value="Genomic_DNA"/>
</dbReference>
<dbReference type="PRINTS" id="PR00412">
    <property type="entry name" value="EPOXHYDRLASE"/>
</dbReference>
<dbReference type="PANTHER" id="PTHR21661">
    <property type="entry name" value="EPOXIDE HYDROLASE 1-RELATED"/>
    <property type="match status" value="1"/>
</dbReference>
<feature type="active site" description="Proton donor" evidence="4">
    <location>
        <position position="316"/>
    </location>
</feature>
<dbReference type="SUPFAM" id="SSF53474">
    <property type="entry name" value="alpha/beta-Hydrolases"/>
    <property type="match status" value="1"/>
</dbReference>
<evidence type="ECO:0000313" key="6">
    <source>
        <dbReference type="EMBL" id="KAF2750196.1"/>
    </source>
</evidence>
<dbReference type="Proteomes" id="UP000799440">
    <property type="component" value="Unassembled WGS sequence"/>
</dbReference>
<keyword evidence="3" id="KW-0378">Hydrolase</keyword>
<name>A0A6A6VK50_9PLEO</name>
<dbReference type="AlphaFoldDB" id="A0A6A6VK50"/>
<dbReference type="Gene3D" id="3.40.50.1820">
    <property type="entry name" value="alpha/beta hydrolase"/>
    <property type="match status" value="1"/>
</dbReference>
<dbReference type="InterPro" id="IPR016292">
    <property type="entry name" value="Epoxide_hydrolase"/>
</dbReference>
<accession>A0A6A6VK50</accession>
<reference evidence="6" key="1">
    <citation type="journal article" date="2020" name="Stud. Mycol.">
        <title>101 Dothideomycetes genomes: a test case for predicting lifestyles and emergence of pathogens.</title>
        <authorList>
            <person name="Haridas S."/>
            <person name="Albert R."/>
            <person name="Binder M."/>
            <person name="Bloem J."/>
            <person name="Labutti K."/>
            <person name="Salamov A."/>
            <person name="Andreopoulos B."/>
            <person name="Baker S."/>
            <person name="Barry K."/>
            <person name="Bills G."/>
            <person name="Bluhm B."/>
            <person name="Cannon C."/>
            <person name="Castanera R."/>
            <person name="Culley D."/>
            <person name="Daum C."/>
            <person name="Ezra D."/>
            <person name="Gonzalez J."/>
            <person name="Henrissat B."/>
            <person name="Kuo A."/>
            <person name="Liang C."/>
            <person name="Lipzen A."/>
            <person name="Lutzoni F."/>
            <person name="Magnuson J."/>
            <person name="Mondo S."/>
            <person name="Nolan M."/>
            <person name="Ohm R."/>
            <person name="Pangilinan J."/>
            <person name="Park H.-J."/>
            <person name="Ramirez L."/>
            <person name="Alfaro M."/>
            <person name="Sun H."/>
            <person name="Tritt A."/>
            <person name="Yoshinaga Y."/>
            <person name="Zwiers L.-H."/>
            <person name="Turgeon B."/>
            <person name="Goodwin S."/>
            <person name="Spatafora J."/>
            <person name="Crous P."/>
            <person name="Grigoriev I."/>
        </authorList>
    </citation>
    <scope>NUCLEOTIDE SEQUENCE</scope>
    <source>
        <strain evidence="6">CBS 119925</strain>
    </source>
</reference>
<sequence>MSPIKPYTISVPDSQINQLKQKLALATFPDELDQAEWEYGAPLDDVKRIAAYWRDEYDWRKAERKLNELPNFVTGIKVEGFEEVDVHFIHQKSGREGAVPLLFVHGWPGSFLEVTKILPLLASSPENGGPAFDVVAPSLPNFCFSSGVKQKGFAQKEYAETCHQLMLKLGYEQYVTQGGDWGSTITRILSLMHPTHCRATHINMILASPPPPSSPFSYLSFLLTHLLSLYTPQEKAGLERTQAFGKSGQAYLQLQTTKPQTLGYSLADSPVGLLAWIYEKLHDWTDGYEWTEEEVCTWVSVYAFSVAGPAASVRIYKESAGGEYPAFETAKGWIGGGVKVGLSYFPREILQLPKSWAKNLGDVVFIGEHDKGGHFAAWEVPERLVGDLRIMFGKGGKAFGVVEGRSGY</sequence>
<evidence type="ECO:0000256" key="4">
    <source>
        <dbReference type="PIRSR" id="PIRSR001112-1"/>
    </source>
</evidence>
<dbReference type="InterPro" id="IPR029058">
    <property type="entry name" value="AB_hydrolase_fold"/>
</dbReference>
<keyword evidence="2" id="KW-0058">Aromatic hydrocarbons catabolism</keyword>
<feature type="active site" description="Nucleophile" evidence="4">
    <location>
        <position position="180"/>
    </location>
</feature>
<dbReference type="GO" id="GO:0004301">
    <property type="term" value="F:epoxide hydrolase activity"/>
    <property type="evidence" value="ECO:0007669"/>
    <property type="project" value="TreeGrafter"/>
</dbReference>
<comment type="similarity">
    <text evidence="1">Belongs to the peptidase S33 family.</text>
</comment>
<dbReference type="PIRSF" id="PIRSF001112">
    <property type="entry name" value="Epoxide_hydrolase"/>
    <property type="match status" value="1"/>
</dbReference>
<dbReference type="OrthoDB" id="7130006at2759"/>
<dbReference type="PANTHER" id="PTHR21661:SF35">
    <property type="entry name" value="EPOXIDE HYDROLASE"/>
    <property type="match status" value="1"/>
</dbReference>